<evidence type="ECO:0000256" key="3">
    <source>
        <dbReference type="SAM" id="SignalP"/>
    </source>
</evidence>
<dbReference type="SUPFAM" id="SSF51110">
    <property type="entry name" value="alpha-D-mannose-specific plant lectins"/>
    <property type="match status" value="1"/>
</dbReference>
<dbReference type="Proteomes" id="UP000594263">
    <property type="component" value="Unplaced"/>
</dbReference>
<dbReference type="InterPro" id="IPR001480">
    <property type="entry name" value="Bulb-type_lectin_dom"/>
</dbReference>
<evidence type="ECO:0000313" key="5">
    <source>
        <dbReference type="EnsemblPlants" id="Kaladp0074s0038.1.v1.1"/>
    </source>
</evidence>
<keyword evidence="1 3" id="KW-0732">Signal</keyword>
<dbReference type="PROSITE" id="PS51257">
    <property type="entry name" value="PROKAR_LIPOPROTEIN"/>
    <property type="match status" value="1"/>
</dbReference>
<dbReference type="Pfam" id="PF01453">
    <property type="entry name" value="B_lectin"/>
    <property type="match status" value="1"/>
</dbReference>
<feature type="chain" id="PRO_5029786948" description="Bulb-type lectin domain-containing protein" evidence="3">
    <location>
        <begin position="27"/>
        <end position="127"/>
    </location>
</feature>
<dbReference type="PANTHER" id="PTHR32444:SF118">
    <property type="entry name" value="OS09G0551150 PROTEIN"/>
    <property type="match status" value="1"/>
</dbReference>
<evidence type="ECO:0000313" key="6">
    <source>
        <dbReference type="Proteomes" id="UP000594263"/>
    </source>
</evidence>
<evidence type="ECO:0000256" key="2">
    <source>
        <dbReference type="ARBA" id="ARBA00023180"/>
    </source>
</evidence>
<organism evidence="5 6">
    <name type="scientific">Kalanchoe fedtschenkoi</name>
    <name type="common">Lavender scallops</name>
    <name type="synonym">South American air plant</name>
    <dbReference type="NCBI Taxonomy" id="63787"/>
    <lineage>
        <taxon>Eukaryota</taxon>
        <taxon>Viridiplantae</taxon>
        <taxon>Streptophyta</taxon>
        <taxon>Embryophyta</taxon>
        <taxon>Tracheophyta</taxon>
        <taxon>Spermatophyta</taxon>
        <taxon>Magnoliopsida</taxon>
        <taxon>eudicotyledons</taxon>
        <taxon>Gunneridae</taxon>
        <taxon>Pentapetalae</taxon>
        <taxon>Saxifragales</taxon>
        <taxon>Crassulaceae</taxon>
        <taxon>Kalanchoe</taxon>
    </lineage>
</organism>
<dbReference type="Gramene" id="Kaladp0074s0038.1.v1.1">
    <property type="protein sequence ID" value="Kaladp0074s0038.1.v1.1"/>
    <property type="gene ID" value="Kaladp0074s0038.v1.1"/>
</dbReference>
<feature type="signal peptide" evidence="3">
    <location>
        <begin position="1"/>
        <end position="26"/>
    </location>
</feature>
<name>A0A7N0UNG2_KALFE</name>
<keyword evidence="2" id="KW-0325">Glycoprotein</keyword>
<dbReference type="AlphaFoldDB" id="A0A7N0UNG2"/>
<sequence length="127" mass="14201">MEFICSRKRCFYFGLVLFSFLGCCWSIDTLRPGQFIKDTNFLVSNDSAFKLGNVILMNGQNETLWSTNVSKSSAGLMVQLLDSGNLMLQGSDGSLLWQSIEHLGNTLFRKARVSSNPKTGEKKYLTS</sequence>
<protein>
    <recommendedName>
        <fullName evidence="4">Bulb-type lectin domain-containing protein</fullName>
    </recommendedName>
</protein>
<dbReference type="EnsemblPlants" id="Kaladp0074s0038.1.v1.1">
    <property type="protein sequence ID" value="Kaladp0074s0038.1.v1.1"/>
    <property type="gene ID" value="Kaladp0074s0038.v1.1"/>
</dbReference>
<proteinExistence type="predicted"/>
<accession>A0A7N0UNG2</accession>
<keyword evidence="6" id="KW-1185">Reference proteome</keyword>
<dbReference type="PROSITE" id="PS50927">
    <property type="entry name" value="BULB_LECTIN"/>
    <property type="match status" value="1"/>
</dbReference>
<dbReference type="InterPro" id="IPR036426">
    <property type="entry name" value="Bulb-type_lectin_dom_sf"/>
</dbReference>
<dbReference type="PANTHER" id="PTHR32444">
    <property type="entry name" value="BULB-TYPE LECTIN DOMAIN-CONTAINING PROTEIN"/>
    <property type="match status" value="1"/>
</dbReference>
<reference evidence="5" key="1">
    <citation type="submission" date="2021-01" db="UniProtKB">
        <authorList>
            <consortium name="EnsemblPlants"/>
        </authorList>
    </citation>
    <scope>IDENTIFICATION</scope>
</reference>
<feature type="domain" description="Bulb-type lectin" evidence="4">
    <location>
        <begin position="1"/>
        <end position="101"/>
    </location>
</feature>
<evidence type="ECO:0000256" key="1">
    <source>
        <dbReference type="ARBA" id="ARBA00022729"/>
    </source>
</evidence>
<dbReference type="Gene3D" id="2.90.10.10">
    <property type="entry name" value="Bulb-type lectin domain"/>
    <property type="match status" value="1"/>
</dbReference>
<evidence type="ECO:0000259" key="4">
    <source>
        <dbReference type="PROSITE" id="PS50927"/>
    </source>
</evidence>